<dbReference type="PROSITE" id="PS00470">
    <property type="entry name" value="IDH_IMDH"/>
    <property type="match status" value="1"/>
</dbReference>
<evidence type="ECO:0000256" key="5">
    <source>
        <dbReference type="ARBA" id="ARBA00022723"/>
    </source>
</evidence>
<dbReference type="EC" id="1.1.1.83" evidence="4"/>
<evidence type="ECO:0000256" key="8">
    <source>
        <dbReference type="ARBA" id="ARBA00023211"/>
    </source>
</evidence>
<evidence type="ECO:0000256" key="7">
    <source>
        <dbReference type="ARBA" id="ARBA00023027"/>
    </source>
</evidence>
<dbReference type="PANTHER" id="PTHR43275:SF1">
    <property type="entry name" value="D-MALATE DEHYDROGENASE [DECARBOXYLATING]"/>
    <property type="match status" value="1"/>
</dbReference>
<keyword evidence="12" id="KW-1185">Reference proteome</keyword>
<dbReference type="EMBL" id="BNAT01000081">
    <property type="protein sequence ID" value="GHE71593.1"/>
    <property type="molecule type" value="Genomic_DNA"/>
</dbReference>
<dbReference type="InterPro" id="IPR011829">
    <property type="entry name" value="TTC_DH"/>
</dbReference>
<reference evidence="11" key="2">
    <citation type="submission" date="2020-09" db="EMBL/GenBank/DDBJ databases">
        <authorList>
            <person name="Sun Q."/>
            <person name="Zhou Y."/>
        </authorList>
    </citation>
    <scope>NUCLEOTIDE SEQUENCE</scope>
    <source>
        <strain evidence="11">CGMCC 4.7403</strain>
    </source>
</reference>
<dbReference type="InterPro" id="IPR024084">
    <property type="entry name" value="IsoPropMal-DH-like_dom"/>
</dbReference>
<dbReference type="Proteomes" id="UP000603227">
    <property type="component" value="Unassembled WGS sequence"/>
</dbReference>
<protein>
    <recommendedName>
        <fullName evidence="4">D-malate dehydrogenase (decarboxylating)</fullName>
        <ecNumber evidence="4">1.1.1.83</ecNumber>
    </recommendedName>
</protein>
<comment type="caution">
    <text evidence="11">The sequence shown here is derived from an EMBL/GenBank/DDBJ whole genome shotgun (WGS) entry which is preliminary data.</text>
</comment>
<dbReference type="SUPFAM" id="SSF53659">
    <property type="entry name" value="Isocitrate/Isopropylmalate dehydrogenase-like"/>
    <property type="match status" value="1"/>
</dbReference>
<keyword evidence="5" id="KW-0479">Metal-binding</keyword>
<organism evidence="11 12">
    <name type="scientific">Streptomyces capitiformicae</name>
    <dbReference type="NCBI Taxonomy" id="2014920"/>
    <lineage>
        <taxon>Bacteria</taxon>
        <taxon>Bacillati</taxon>
        <taxon>Actinomycetota</taxon>
        <taxon>Actinomycetes</taxon>
        <taxon>Kitasatosporales</taxon>
        <taxon>Streptomycetaceae</taxon>
        <taxon>Streptomyces</taxon>
    </lineage>
</organism>
<dbReference type="GO" id="GO:0000287">
    <property type="term" value="F:magnesium ion binding"/>
    <property type="evidence" value="ECO:0007669"/>
    <property type="project" value="InterPro"/>
</dbReference>
<comment type="catalytic activity">
    <reaction evidence="9">
        <text>(R)-malate + NAD(+) = pyruvate + CO2 + NADH</text>
        <dbReference type="Rhea" id="RHEA:18365"/>
        <dbReference type="ChEBI" id="CHEBI:15361"/>
        <dbReference type="ChEBI" id="CHEBI:15588"/>
        <dbReference type="ChEBI" id="CHEBI:16526"/>
        <dbReference type="ChEBI" id="CHEBI:57540"/>
        <dbReference type="ChEBI" id="CHEBI:57945"/>
        <dbReference type="EC" id="1.1.1.83"/>
    </reaction>
</comment>
<dbReference type="AlphaFoldDB" id="A0A919DQH2"/>
<proteinExistence type="inferred from homology"/>
<keyword evidence="6" id="KW-0560">Oxidoreductase</keyword>
<dbReference type="SMART" id="SM01329">
    <property type="entry name" value="Iso_dh"/>
    <property type="match status" value="1"/>
</dbReference>
<evidence type="ECO:0000256" key="3">
    <source>
        <dbReference type="ARBA" id="ARBA00007769"/>
    </source>
</evidence>
<dbReference type="GO" id="GO:0046553">
    <property type="term" value="F:D-malate dehydrogenase (decarboxylating) (NAD+) activity"/>
    <property type="evidence" value="ECO:0007669"/>
    <property type="project" value="UniProtKB-EC"/>
</dbReference>
<evidence type="ECO:0000256" key="6">
    <source>
        <dbReference type="ARBA" id="ARBA00023002"/>
    </source>
</evidence>
<evidence type="ECO:0000256" key="2">
    <source>
        <dbReference type="ARBA" id="ARBA00001946"/>
    </source>
</evidence>
<dbReference type="NCBIfam" id="TIGR02089">
    <property type="entry name" value="TTC"/>
    <property type="match status" value="1"/>
</dbReference>
<evidence type="ECO:0000313" key="11">
    <source>
        <dbReference type="EMBL" id="GHE71593.1"/>
    </source>
</evidence>
<dbReference type="InterPro" id="IPR019818">
    <property type="entry name" value="IsoCit/isopropylmalate_DH_CS"/>
</dbReference>
<dbReference type="Gene3D" id="3.40.718.10">
    <property type="entry name" value="Isopropylmalate Dehydrogenase"/>
    <property type="match status" value="1"/>
</dbReference>
<dbReference type="GO" id="GO:0051287">
    <property type="term" value="F:NAD binding"/>
    <property type="evidence" value="ECO:0007669"/>
    <property type="project" value="InterPro"/>
</dbReference>
<evidence type="ECO:0000256" key="1">
    <source>
        <dbReference type="ARBA" id="ARBA00001936"/>
    </source>
</evidence>
<dbReference type="Pfam" id="PF00180">
    <property type="entry name" value="Iso_dh"/>
    <property type="match status" value="1"/>
</dbReference>
<accession>A0A919DQH2</accession>
<comment type="cofactor">
    <cofactor evidence="1">
        <name>Mn(2+)</name>
        <dbReference type="ChEBI" id="CHEBI:29035"/>
    </cofactor>
</comment>
<gene>
    <name evidence="11" type="primary">ttuC</name>
    <name evidence="11" type="ORF">GCM10017771_95560</name>
</gene>
<sequence>MRLGRPTDRPAAIDAMTTNHRIALIPGDGIGAEVLPPAQQVLDVLGCRHGFSLSYTSYDWGCERYLRQGAMMPADGIDRLREADAILLGAVGYPGVPDHVSLWGLLIPIRRSFRQYVNLRPIRVFEGIDSPVRGARPGEVDVVVVRENMEGEYSEVGGRLNSGFPDEIAVQEAVFTRAGVTRLLDYAFTLASRRGGRLTSATKSNGIIHTMPFWDQLVTERAASFPQVAWDQEHIDALAAKFVLEPARFDVVVASNLFGDILSDLAAAVAGSIGIAPAANLNPERDFPSMFEPVHGSAPDIAGKGIANPLGAIWSAAMMLDHLGHRAAARDITDAIAAVLAKTDVRTRDLGGCATTAEFTDKLIELL</sequence>
<dbReference type="PANTHER" id="PTHR43275">
    <property type="entry name" value="D-MALATE DEHYDROGENASE [DECARBOXYLATING]"/>
    <property type="match status" value="1"/>
</dbReference>
<evidence type="ECO:0000259" key="10">
    <source>
        <dbReference type="SMART" id="SM01329"/>
    </source>
</evidence>
<evidence type="ECO:0000256" key="4">
    <source>
        <dbReference type="ARBA" id="ARBA00013126"/>
    </source>
</evidence>
<dbReference type="NCBIfam" id="NF006048">
    <property type="entry name" value="PRK08194.1"/>
    <property type="match status" value="1"/>
</dbReference>
<keyword evidence="7" id="KW-0520">NAD</keyword>
<feature type="domain" description="Isopropylmalate dehydrogenase-like" evidence="10">
    <location>
        <begin position="21"/>
        <end position="363"/>
    </location>
</feature>
<comment type="similarity">
    <text evidence="3">Belongs to the isocitrate and isopropylmalate dehydrogenases family.</text>
</comment>
<evidence type="ECO:0000313" key="12">
    <source>
        <dbReference type="Proteomes" id="UP000603227"/>
    </source>
</evidence>
<dbReference type="InterPro" id="IPR050501">
    <property type="entry name" value="ICDH/IPMDH"/>
</dbReference>
<keyword evidence="8" id="KW-0464">Manganese</keyword>
<comment type="cofactor">
    <cofactor evidence="2">
        <name>Mg(2+)</name>
        <dbReference type="ChEBI" id="CHEBI:18420"/>
    </cofactor>
</comment>
<reference evidence="11" key="1">
    <citation type="journal article" date="2014" name="Int. J. Syst. Evol. Microbiol.">
        <title>Complete genome sequence of Corynebacterium casei LMG S-19264T (=DSM 44701T), isolated from a smear-ripened cheese.</title>
        <authorList>
            <consortium name="US DOE Joint Genome Institute (JGI-PGF)"/>
            <person name="Walter F."/>
            <person name="Albersmeier A."/>
            <person name="Kalinowski J."/>
            <person name="Ruckert C."/>
        </authorList>
    </citation>
    <scope>NUCLEOTIDE SEQUENCE</scope>
    <source>
        <strain evidence="11">CGMCC 4.7403</strain>
    </source>
</reference>
<evidence type="ECO:0000256" key="9">
    <source>
        <dbReference type="ARBA" id="ARBA00049301"/>
    </source>
</evidence>
<name>A0A919DQH2_9ACTN</name>